<dbReference type="Pfam" id="PF06187">
    <property type="entry name" value="DUF993"/>
    <property type="match status" value="1"/>
</dbReference>
<keyword evidence="2" id="KW-1185">Reference proteome</keyword>
<evidence type="ECO:0000313" key="1">
    <source>
        <dbReference type="EMBL" id="NYD23929.1"/>
    </source>
</evidence>
<dbReference type="EMBL" id="JACCBB010000001">
    <property type="protein sequence ID" value="NYD23929.1"/>
    <property type="molecule type" value="Genomic_DNA"/>
</dbReference>
<evidence type="ECO:0000313" key="2">
    <source>
        <dbReference type="Proteomes" id="UP000521922"/>
    </source>
</evidence>
<organism evidence="1 2">
    <name type="scientific">Kineococcus aurantiacus</name>
    <dbReference type="NCBI Taxonomy" id="37633"/>
    <lineage>
        <taxon>Bacteria</taxon>
        <taxon>Bacillati</taxon>
        <taxon>Actinomycetota</taxon>
        <taxon>Actinomycetes</taxon>
        <taxon>Kineosporiales</taxon>
        <taxon>Kineosporiaceae</taxon>
        <taxon>Kineococcus</taxon>
    </lineage>
</organism>
<gene>
    <name evidence="1" type="ORF">BJ968_003469</name>
</gene>
<dbReference type="InterPro" id="IPR013785">
    <property type="entry name" value="Aldolase_TIM"/>
</dbReference>
<accession>A0A7Y9DNN0</accession>
<reference evidence="1 2" key="1">
    <citation type="submission" date="2020-07" db="EMBL/GenBank/DDBJ databases">
        <title>Sequencing the genomes of 1000 actinobacteria strains.</title>
        <authorList>
            <person name="Klenk H.-P."/>
        </authorList>
    </citation>
    <scope>NUCLEOTIDE SEQUENCE [LARGE SCALE GENOMIC DNA]</scope>
    <source>
        <strain evidence="1 2">DSM 7487</strain>
    </source>
</reference>
<dbReference type="SUPFAM" id="SSF51569">
    <property type="entry name" value="Aldolase"/>
    <property type="match status" value="1"/>
</dbReference>
<name>A0A7Y9DNN0_9ACTN</name>
<dbReference type="InterPro" id="IPR009334">
    <property type="entry name" value="DUF993"/>
</dbReference>
<protein>
    <recommendedName>
        <fullName evidence="3">Dihydrodipicolinate synthase family protein</fullName>
    </recommendedName>
</protein>
<dbReference type="RefSeq" id="WP_343078093.1">
    <property type="nucleotide sequence ID" value="NZ_BAAAGN010000003.1"/>
</dbReference>
<proteinExistence type="predicted"/>
<evidence type="ECO:0008006" key="3">
    <source>
        <dbReference type="Google" id="ProtNLM"/>
    </source>
</evidence>
<dbReference type="AlphaFoldDB" id="A0A7Y9DNN0"/>
<comment type="caution">
    <text evidence="1">The sequence shown here is derived from an EMBL/GenBank/DDBJ whole genome shotgun (WGS) entry which is preliminary data.</text>
</comment>
<dbReference type="Gene3D" id="3.20.20.70">
    <property type="entry name" value="Aldolase class I"/>
    <property type="match status" value="1"/>
</dbReference>
<sequence length="393" mass="41259">MTVLTGRAPTGEVLRLPTADGVVEHAVREPVAWEVPAGPASSRTAFAAAHVVPRAGAENVPGAPADLDWDATLAFRHRLWSLGLGVAEAMDTAQRGMGLDPAATTELVRRSAREAAAVGGRIAAGVGTDQLAPGTHPLPVVRAAYEEQLATVEDTGAQPILMASRHLAASATGPDDYLALYADLLSQVRRPAVLHWLGDVFDPALAGYWGSRDVAAATDVFVDLVRANAAHVDGVKVSLLDADHERGLRRRLPAGVRLYTGDDFNYPELIEGDGQFHSDALLGIFAGIANVAAAGLARLDAGDTAGFRAALDPTVPLARHVFGAPTPYYKAGIAFLNWLDGRQPGYAMVGGLHSARSAVHQATTFRLADEAGVLTDPVGATARMRQYLAVHGF</sequence>
<dbReference type="Proteomes" id="UP000521922">
    <property type="component" value="Unassembled WGS sequence"/>
</dbReference>